<gene>
    <name evidence="2" type="ORF">DKG74_20270</name>
</gene>
<dbReference type="SUPFAM" id="SSF143120">
    <property type="entry name" value="YefM-like"/>
    <property type="match status" value="1"/>
</dbReference>
<evidence type="ECO:0000313" key="3">
    <source>
        <dbReference type="Proteomes" id="UP000245461"/>
    </source>
</evidence>
<name>A0A317DY75_9PROT</name>
<reference evidence="2 3" key="1">
    <citation type="submission" date="2018-05" db="EMBL/GenBank/DDBJ databases">
        <title>Zavarzinia sp. HR-AS.</title>
        <authorList>
            <person name="Lee Y."/>
            <person name="Jeon C.O."/>
        </authorList>
    </citation>
    <scope>NUCLEOTIDE SEQUENCE [LARGE SCALE GENOMIC DNA]</scope>
    <source>
        <strain evidence="2 3">HR-AS</strain>
    </source>
</reference>
<dbReference type="RefSeq" id="WP_109908002.1">
    <property type="nucleotide sequence ID" value="NZ_QGLE01000018.1"/>
</dbReference>
<dbReference type="Proteomes" id="UP000245461">
    <property type="component" value="Unassembled WGS sequence"/>
</dbReference>
<accession>A0A317DY75</accession>
<dbReference type="EMBL" id="QGLE01000018">
    <property type="protein sequence ID" value="PWR17943.1"/>
    <property type="molecule type" value="Genomic_DNA"/>
</dbReference>
<proteinExistence type="inferred from homology"/>
<keyword evidence="3" id="KW-1185">Reference proteome</keyword>
<evidence type="ECO:0000313" key="2">
    <source>
        <dbReference type="EMBL" id="PWR17943.1"/>
    </source>
</evidence>
<comment type="similarity">
    <text evidence="1">Belongs to the phD/YefM antitoxin family.</text>
</comment>
<sequence>MREFSEAEWRNDPTTVAAAANDALVVLLNDGQARHVLMTIERYRRMQRSDPRPVYRTDNIPPEIAAEILTAIDAFLGDDVEHEADDHRA</sequence>
<evidence type="ECO:0008006" key="4">
    <source>
        <dbReference type="Google" id="ProtNLM"/>
    </source>
</evidence>
<organism evidence="2 3">
    <name type="scientific">Zavarzinia aquatilis</name>
    <dbReference type="NCBI Taxonomy" id="2211142"/>
    <lineage>
        <taxon>Bacteria</taxon>
        <taxon>Pseudomonadati</taxon>
        <taxon>Pseudomonadota</taxon>
        <taxon>Alphaproteobacteria</taxon>
        <taxon>Rhodospirillales</taxon>
        <taxon>Zavarziniaceae</taxon>
        <taxon>Zavarzinia</taxon>
    </lineage>
</organism>
<protein>
    <recommendedName>
        <fullName evidence="4">Prevent-host-death protein</fullName>
    </recommendedName>
</protein>
<dbReference type="AlphaFoldDB" id="A0A317DY75"/>
<evidence type="ECO:0000256" key="1">
    <source>
        <dbReference type="ARBA" id="ARBA00009981"/>
    </source>
</evidence>
<dbReference type="OrthoDB" id="72009at2"/>
<dbReference type="InterPro" id="IPR036165">
    <property type="entry name" value="YefM-like_sf"/>
</dbReference>
<comment type="caution">
    <text evidence="2">The sequence shown here is derived from an EMBL/GenBank/DDBJ whole genome shotgun (WGS) entry which is preliminary data.</text>
</comment>